<reference evidence="2" key="2">
    <citation type="submission" date="2020-09" db="EMBL/GenBank/DDBJ databases">
        <authorList>
            <person name="Sun Q."/>
            <person name="Kim S."/>
        </authorList>
    </citation>
    <scope>NUCLEOTIDE SEQUENCE</scope>
    <source>
        <strain evidence="2">KCTC 32513</strain>
    </source>
</reference>
<evidence type="ECO:0000313" key="2">
    <source>
        <dbReference type="EMBL" id="GHA96947.1"/>
    </source>
</evidence>
<keyword evidence="1" id="KW-0812">Transmembrane</keyword>
<feature type="transmembrane region" description="Helical" evidence="1">
    <location>
        <begin position="89"/>
        <end position="107"/>
    </location>
</feature>
<feature type="transmembrane region" description="Helical" evidence="1">
    <location>
        <begin position="263"/>
        <end position="281"/>
    </location>
</feature>
<feature type="transmembrane region" description="Helical" evidence="1">
    <location>
        <begin position="206"/>
        <end position="228"/>
    </location>
</feature>
<dbReference type="RefSeq" id="WP_189497992.1">
    <property type="nucleotide sequence ID" value="NZ_BMZH01000007.1"/>
</dbReference>
<proteinExistence type="predicted"/>
<protein>
    <recommendedName>
        <fullName evidence="4">Acyltransferase</fullName>
    </recommendedName>
</protein>
<evidence type="ECO:0000256" key="1">
    <source>
        <dbReference type="SAM" id="Phobius"/>
    </source>
</evidence>
<keyword evidence="3" id="KW-1185">Reference proteome</keyword>
<evidence type="ECO:0000313" key="3">
    <source>
        <dbReference type="Proteomes" id="UP000634004"/>
    </source>
</evidence>
<reference evidence="2" key="1">
    <citation type="journal article" date="2014" name="Int. J. Syst. Evol. Microbiol.">
        <title>Complete genome sequence of Corynebacterium casei LMG S-19264T (=DSM 44701T), isolated from a smear-ripened cheese.</title>
        <authorList>
            <consortium name="US DOE Joint Genome Institute (JGI-PGF)"/>
            <person name="Walter F."/>
            <person name="Albersmeier A."/>
            <person name="Kalinowski J."/>
            <person name="Ruckert C."/>
        </authorList>
    </citation>
    <scope>NUCLEOTIDE SEQUENCE</scope>
    <source>
        <strain evidence="2">KCTC 32513</strain>
    </source>
</reference>
<dbReference type="EMBL" id="BMZH01000007">
    <property type="protein sequence ID" value="GHA96947.1"/>
    <property type="molecule type" value="Genomic_DNA"/>
</dbReference>
<dbReference type="Proteomes" id="UP000634004">
    <property type="component" value="Unassembled WGS sequence"/>
</dbReference>
<feature type="transmembrane region" description="Helical" evidence="1">
    <location>
        <begin position="180"/>
        <end position="200"/>
    </location>
</feature>
<comment type="caution">
    <text evidence="2">The sequence shown here is derived from an EMBL/GenBank/DDBJ whole genome shotgun (WGS) entry which is preliminary data.</text>
</comment>
<dbReference type="AlphaFoldDB" id="A0A8J3CT52"/>
<accession>A0A8J3CT52</accession>
<evidence type="ECO:0008006" key="4">
    <source>
        <dbReference type="Google" id="ProtNLM"/>
    </source>
</evidence>
<feature type="transmembrane region" description="Helical" evidence="1">
    <location>
        <begin position="293"/>
        <end position="310"/>
    </location>
</feature>
<feature type="transmembrane region" description="Helical" evidence="1">
    <location>
        <begin position="240"/>
        <end position="257"/>
    </location>
</feature>
<keyword evidence="1" id="KW-1133">Transmembrane helix</keyword>
<feature type="transmembrane region" description="Helical" evidence="1">
    <location>
        <begin position="145"/>
        <end position="171"/>
    </location>
</feature>
<keyword evidence="1" id="KW-0472">Membrane</keyword>
<name>A0A8J3CT52_9PROT</name>
<sequence length="354" mass="38560">MQINAPADASVLERINAVRLITVGFIGLGYASTMAIGPQSQEWLSTFGYDPSLFGLQVLFFLSGWLAWRSLSQGKSATAFIMSRVSRTMPWLALYTLIVVAVLYPLLCNPDAPSVKTAAQLAVYFLTTVTLIDPGQAMPGALDNALYACLLQGAIWSLRWGAIAFIGLLLAYKLGLRHRVLYLGLFVVAVCAHIGVNAWTDQTNSALLFPLIPGLRLAFPFLLGIAAYGWKDRLPTGARGWLLISALALGVALIHYYGFRFSYMIEIFAMTGWCALAMALLHSQLQALKNWPNLVLPFFLGVWPTAQGLLAAFPTIAVPVLVMATLSTALSVAALFWGLKRLASRSVHRRVQPA</sequence>
<feature type="transmembrane region" description="Helical" evidence="1">
    <location>
        <begin position="20"/>
        <end position="37"/>
    </location>
</feature>
<feature type="transmembrane region" description="Helical" evidence="1">
    <location>
        <begin position="49"/>
        <end position="68"/>
    </location>
</feature>
<feature type="transmembrane region" description="Helical" evidence="1">
    <location>
        <begin position="316"/>
        <end position="339"/>
    </location>
</feature>
<organism evidence="2 3">
    <name type="scientific">Algimonas arctica</name>
    <dbReference type="NCBI Taxonomy" id="1479486"/>
    <lineage>
        <taxon>Bacteria</taxon>
        <taxon>Pseudomonadati</taxon>
        <taxon>Pseudomonadota</taxon>
        <taxon>Alphaproteobacteria</taxon>
        <taxon>Maricaulales</taxon>
        <taxon>Robiginitomaculaceae</taxon>
        <taxon>Algimonas</taxon>
    </lineage>
</organism>
<gene>
    <name evidence="2" type="ORF">GCM10009069_19980</name>
</gene>